<organism evidence="2 3">
    <name type="scientific">Nitrincola nitratireducens</name>
    <dbReference type="NCBI Taxonomy" id="1229521"/>
    <lineage>
        <taxon>Bacteria</taxon>
        <taxon>Pseudomonadati</taxon>
        <taxon>Pseudomonadota</taxon>
        <taxon>Gammaproteobacteria</taxon>
        <taxon>Oceanospirillales</taxon>
        <taxon>Oceanospirillaceae</taxon>
        <taxon>Nitrincola</taxon>
    </lineage>
</organism>
<dbReference type="STRING" id="1229521.D791_00226"/>
<comment type="caution">
    <text evidence="2">The sequence shown here is derived from an EMBL/GenBank/DDBJ whole genome shotgun (WGS) entry which is preliminary data.</text>
</comment>
<protein>
    <recommendedName>
        <fullName evidence="1">Knr4/Smi1-like domain-containing protein</fullName>
    </recommendedName>
</protein>
<accession>W9V0P0</accession>
<evidence type="ECO:0000313" key="3">
    <source>
        <dbReference type="Proteomes" id="UP000019464"/>
    </source>
</evidence>
<dbReference type="InterPro" id="IPR037883">
    <property type="entry name" value="Knr4/Smi1-like_sf"/>
</dbReference>
<feature type="domain" description="Knr4/Smi1-like" evidence="1">
    <location>
        <begin position="16"/>
        <end position="116"/>
    </location>
</feature>
<dbReference type="AlphaFoldDB" id="W9V0P0"/>
<proteinExistence type="predicted"/>
<dbReference type="InterPro" id="IPR018958">
    <property type="entry name" value="Knr4/Smi1-like_dom"/>
</dbReference>
<dbReference type="SUPFAM" id="SSF160631">
    <property type="entry name" value="SMI1/KNR4-like"/>
    <property type="match status" value="1"/>
</dbReference>
<name>W9V0P0_9GAMM</name>
<keyword evidence="3" id="KW-1185">Reference proteome</keyword>
<sequence>MAFEHVYLVTSRLNTVTPEQVASAEETLGFKFPDGYSDFVTRLGEGSYSNFVRVYLPSRIVEEHREFQDRWKQYFFWDKGHEVLTKEQIVESFIVADTVQGDELIFHPAQPNCLFVLPRYHDTVFVAGKGFPAAVDWLCKSGQLTDPITFDSFESWQQRRSLKFVGPGQFETVAKALEDLGIHDHIQTDEEYPLLEIFVSDFQGKVVLTAYDSHATAWLTLDADANTKTMQRAIACLESLGLVCQ</sequence>
<evidence type="ECO:0000259" key="1">
    <source>
        <dbReference type="Pfam" id="PF09346"/>
    </source>
</evidence>
<dbReference type="RefSeq" id="WP_036506650.1">
    <property type="nucleotide sequence ID" value="NZ_AONB01000001.1"/>
</dbReference>
<reference evidence="2 3" key="2">
    <citation type="journal article" date="2015" name="Syst. Appl. Microbiol.">
        <title>Nitrincola nitratireducens sp. nov. isolated from a haloalkaline crater lake.</title>
        <authorList>
            <person name="Singh A."/>
            <person name="Vaidya B."/>
            <person name="Tanuku N.R."/>
            <person name="Pinnaka A.K."/>
        </authorList>
    </citation>
    <scope>NUCLEOTIDE SEQUENCE [LARGE SCALE GENOMIC DNA]</scope>
    <source>
        <strain evidence="2 3">AK23</strain>
    </source>
</reference>
<reference evidence="3" key="1">
    <citation type="submission" date="2012-11" db="EMBL/GenBank/DDBJ databases">
        <authorList>
            <person name="Singh A."/>
            <person name="Pinnaka A.K."/>
            <person name="Vaidya B."/>
        </authorList>
    </citation>
    <scope>NUCLEOTIDE SEQUENCE [LARGE SCALE GENOMIC DNA]</scope>
    <source>
        <strain evidence="3">AK23</strain>
    </source>
</reference>
<dbReference type="EMBL" id="AONB01000001">
    <property type="protein sequence ID" value="EXJ12884.1"/>
    <property type="molecule type" value="Genomic_DNA"/>
</dbReference>
<dbReference type="Gene3D" id="3.40.1580.10">
    <property type="entry name" value="SMI1/KNR4-like"/>
    <property type="match status" value="1"/>
</dbReference>
<evidence type="ECO:0000313" key="2">
    <source>
        <dbReference type="EMBL" id="EXJ12884.1"/>
    </source>
</evidence>
<dbReference type="Pfam" id="PF09346">
    <property type="entry name" value="SMI1_KNR4"/>
    <property type="match status" value="1"/>
</dbReference>
<dbReference type="Proteomes" id="UP000019464">
    <property type="component" value="Unassembled WGS sequence"/>
</dbReference>
<gene>
    <name evidence="2" type="ORF">D791_00226</name>
</gene>
<dbReference type="OrthoDB" id="7066145at2"/>